<gene>
    <name evidence="1" type="ORF">SANT12839_023720</name>
</gene>
<reference evidence="1 2" key="1">
    <citation type="journal article" date="2020" name="Int. J. Syst. Evol. Microbiol.">
        <title>Reclassification of Streptomyces castelarensis and Streptomyces sporoclivatus as later heterotypic synonyms of Streptomyces antimycoticus.</title>
        <authorList>
            <person name="Komaki H."/>
            <person name="Tamura T."/>
        </authorList>
    </citation>
    <scope>NUCLEOTIDE SEQUENCE [LARGE SCALE GENOMIC DNA]</scope>
    <source>
        <strain evidence="1 2">NBRC 12839</strain>
    </source>
</reference>
<dbReference type="AlphaFoldDB" id="A0A4D4K335"/>
<accession>A0A4D4K335</accession>
<dbReference type="EMBL" id="BJHV01000001">
    <property type="protein sequence ID" value="GDY41490.1"/>
    <property type="molecule type" value="Genomic_DNA"/>
</dbReference>
<organism evidence="1 2">
    <name type="scientific">Streptomyces antimycoticus</name>
    <dbReference type="NCBI Taxonomy" id="68175"/>
    <lineage>
        <taxon>Bacteria</taxon>
        <taxon>Bacillati</taxon>
        <taxon>Actinomycetota</taxon>
        <taxon>Actinomycetes</taxon>
        <taxon>Kitasatosporales</taxon>
        <taxon>Streptomycetaceae</taxon>
        <taxon>Streptomyces</taxon>
        <taxon>Streptomyces violaceusniger group</taxon>
    </lineage>
</organism>
<proteinExistence type="predicted"/>
<name>A0A4D4K335_9ACTN</name>
<dbReference type="Proteomes" id="UP000299290">
    <property type="component" value="Unassembled WGS sequence"/>
</dbReference>
<protein>
    <submittedName>
        <fullName evidence="1">Uncharacterized protein</fullName>
    </submittedName>
</protein>
<evidence type="ECO:0000313" key="2">
    <source>
        <dbReference type="Proteomes" id="UP000299290"/>
    </source>
</evidence>
<comment type="caution">
    <text evidence="1">The sequence shown here is derived from an EMBL/GenBank/DDBJ whole genome shotgun (WGS) entry which is preliminary data.</text>
</comment>
<evidence type="ECO:0000313" key="1">
    <source>
        <dbReference type="EMBL" id="GDY41490.1"/>
    </source>
</evidence>
<sequence>MSDLTTDELIDLQKSADAAYAGLAGLDGDEHRARWEQWRVAAERVQAAVTRHATSAGLNRFEVGRAVKKAARQSEETAGA</sequence>
<keyword evidence="2" id="KW-1185">Reference proteome</keyword>
<dbReference type="RefSeq" id="WP_137965028.1">
    <property type="nucleotide sequence ID" value="NZ_BJHV01000001.1"/>
</dbReference>